<dbReference type="SUPFAM" id="SSF56112">
    <property type="entry name" value="Protein kinase-like (PK-like)"/>
    <property type="match status" value="1"/>
</dbReference>
<evidence type="ECO:0000259" key="1">
    <source>
        <dbReference type="Pfam" id="PF01636"/>
    </source>
</evidence>
<gene>
    <name evidence="2" type="ORF">E0H75_23280</name>
</gene>
<dbReference type="OrthoDB" id="21342at2"/>
<dbReference type="Gene3D" id="3.90.1200.10">
    <property type="match status" value="1"/>
</dbReference>
<dbReference type="InterPro" id="IPR002575">
    <property type="entry name" value="Aminoglycoside_PTrfase"/>
</dbReference>
<feature type="domain" description="Aminoglycoside phosphotransferase" evidence="1">
    <location>
        <begin position="44"/>
        <end position="224"/>
    </location>
</feature>
<keyword evidence="3" id="KW-1185">Reference proteome</keyword>
<name>A0A4R0JZV7_9ACTN</name>
<organism evidence="2 3">
    <name type="scientific">Kribbella capetownensis</name>
    <dbReference type="NCBI Taxonomy" id="1572659"/>
    <lineage>
        <taxon>Bacteria</taxon>
        <taxon>Bacillati</taxon>
        <taxon>Actinomycetota</taxon>
        <taxon>Actinomycetes</taxon>
        <taxon>Propionibacteriales</taxon>
        <taxon>Kribbellaceae</taxon>
        <taxon>Kribbella</taxon>
    </lineage>
</organism>
<protein>
    <submittedName>
        <fullName evidence="2">Aminoglycoside phosphotransferase family protein</fullName>
    </submittedName>
</protein>
<dbReference type="AlphaFoldDB" id="A0A4R0JZV7"/>
<dbReference type="EMBL" id="SJKD01000005">
    <property type="protein sequence ID" value="TCC48005.1"/>
    <property type="molecule type" value="Genomic_DNA"/>
</dbReference>
<dbReference type="Proteomes" id="UP000293342">
    <property type="component" value="Unassembled WGS sequence"/>
</dbReference>
<dbReference type="InterPro" id="IPR011009">
    <property type="entry name" value="Kinase-like_dom_sf"/>
</dbReference>
<accession>A0A4R0JZV7</accession>
<evidence type="ECO:0000313" key="3">
    <source>
        <dbReference type="Proteomes" id="UP000293342"/>
    </source>
</evidence>
<dbReference type="Pfam" id="PF01636">
    <property type="entry name" value="APH"/>
    <property type="match status" value="1"/>
</dbReference>
<proteinExistence type="predicted"/>
<sequence>MPAAEVVTDHSWGLVGTAVLELQLDGERFIAKAGDTKDRHISREIRAHREWLAPWTTRGRAPRLVHADEEAKLLVTRFLPGVLVQGTEQEWDPDIYRQAGELLAAFHAQVAVPDETHEARENRRSLAYLDKKHTIAPEVTARLRSEIESWPTAAAVLVPTHGDWQPRNWLIDEGTVGIIDFGRTDLRPAITDFARLAVQQFATNPALEPAFFDGYGSDPRGPAAWHRIQLREAINTTVWAHQVGDKPFEAQGHRMLAAALRE</sequence>
<keyword evidence="2" id="KW-0808">Transferase</keyword>
<evidence type="ECO:0000313" key="2">
    <source>
        <dbReference type="EMBL" id="TCC48005.1"/>
    </source>
</evidence>
<dbReference type="GO" id="GO:0016740">
    <property type="term" value="F:transferase activity"/>
    <property type="evidence" value="ECO:0007669"/>
    <property type="project" value="UniProtKB-KW"/>
</dbReference>
<comment type="caution">
    <text evidence="2">The sequence shown here is derived from an EMBL/GenBank/DDBJ whole genome shotgun (WGS) entry which is preliminary data.</text>
</comment>
<reference evidence="2 3" key="1">
    <citation type="submission" date="2019-02" db="EMBL/GenBank/DDBJ databases">
        <title>Kribbella capetownensis sp. nov. and Kribbella speibonae sp. nov., isolated from soil.</title>
        <authorList>
            <person name="Curtis S.M."/>
            <person name="Norton I."/>
            <person name="Everest G.J."/>
            <person name="Meyers P.R."/>
        </authorList>
    </citation>
    <scope>NUCLEOTIDE SEQUENCE [LARGE SCALE GENOMIC DNA]</scope>
    <source>
        <strain evidence="2 3">YM53</strain>
    </source>
</reference>